<dbReference type="RefSeq" id="WP_250097060.1">
    <property type="nucleotide sequence ID" value="NZ_JAKRYL010000013.1"/>
</dbReference>
<accession>A0A9X2CUJ5</accession>
<dbReference type="EMBL" id="JAKRYL010000013">
    <property type="protein sequence ID" value="MCL7748169.1"/>
    <property type="molecule type" value="Genomic_DNA"/>
</dbReference>
<evidence type="ECO:0000313" key="2">
    <source>
        <dbReference type="Proteomes" id="UP001139150"/>
    </source>
</evidence>
<sequence length="89" mass="9971">MAKKSIIAVATAACATTILLRKKDIRDKITQASHSMYEKVKGRKSKKALESQVKIGHSHPYDYEDNKMVGEGALTSIQHYNQKQQNSHS</sequence>
<dbReference type="Proteomes" id="UP001139150">
    <property type="component" value="Unassembled WGS sequence"/>
</dbReference>
<dbReference type="AlphaFoldDB" id="A0A9X2CUJ5"/>
<gene>
    <name evidence="1" type="ORF">MF646_13655</name>
</gene>
<evidence type="ECO:0000313" key="1">
    <source>
        <dbReference type="EMBL" id="MCL7748169.1"/>
    </source>
</evidence>
<reference evidence="1" key="1">
    <citation type="submission" date="2022-02" db="EMBL/GenBank/DDBJ databases">
        <title>Halalkalibacter sp. nov. isolated from Lonar Lake, India.</title>
        <authorList>
            <person name="Joshi A."/>
            <person name="Thite S."/>
            <person name="Lodha T."/>
        </authorList>
    </citation>
    <scope>NUCLEOTIDE SEQUENCE</scope>
    <source>
        <strain evidence="1">MEB205</strain>
    </source>
</reference>
<proteinExistence type="predicted"/>
<protein>
    <submittedName>
        <fullName evidence="1">Uncharacterized protein</fullName>
    </submittedName>
</protein>
<name>A0A9X2CUJ5_9BACI</name>
<organism evidence="1 2">
    <name type="scientific">Halalkalibacter alkaliphilus</name>
    <dbReference type="NCBI Taxonomy" id="2917993"/>
    <lineage>
        <taxon>Bacteria</taxon>
        <taxon>Bacillati</taxon>
        <taxon>Bacillota</taxon>
        <taxon>Bacilli</taxon>
        <taxon>Bacillales</taxon>
        <taxon>Bacillaceae</taxon>
        <taxon>Halalkalibacter</taxon>
    </lineage>
</organism>
<keyword evidence="2" id="KW-1185">Reference proteome</keyword>
<comment type="caution">
    <text evidence="1">The sequence shown here is derived from an EMBL/GenBank/DDBJ whole genome shotgun (WGS) entry which is preliminary data.</text>
</comment>